<evidence type="ECO:0000313" key="2">
    <source>
        <dbReference type="Proteomes" id="UP000663844"/>
    </source>
</evidence>
<comment type="caution">
    <text evidence="1">The sequence shown here is derived from an EMBL/GenBank/DDBJ whole genome shotgun (WGS) entry which is preliminary data.</text>
</comment>
<proteinExistence type="predicted"/>
<gene>
    <name evidence="1" type="ORF">OXD698_LOCUS18891</name>
</gene>
<protein>
    <submittedName>
        <fullName evidence="1">Uncharacterized protein</fullName>
    </submittedName>
</protein>
<sequence>MEQNHLNELQRQIALEEQDAWDYLEAFAVLEHLTSLQDEREQIQQINAIENLAAEELQQRYNAEQIQLQQWEQNNCEPYAIGQQ</sequence>
<dbReference type="AlphaFoldDB" id="A0A819C506"/>
<reference evidence="1" key="1">
    <citation type="submission" date="2021-02" db="EMBL/GenBank/DDBJ databases">
        <authorList>
            <person name="Nowell W R."/>
        </authorList>
    </citation>
    <scope>NUCLEOTIDE SEQUENCE</scope>
</reference>
<dbReference type="Proteomes" id="UP000663844">
    <property type="component" value="Unassembled WGS sequence"/>
</dbReference>
<name>A0A819C506_9BILA</name>
<evidence type="ECO:0000313" key="1">
    <source>
        <dbReference type="EMBL" id="CAF3812048.1"/>
    </source>
</evidence>
<accession>A0A819C506</accession>
<organism evidence="1 2">
    <name type="scientific">Adineta steineri</name>
    <dbReference type="NCBI Taxonomy" id="433720"/>
    <lineage>
        <taxon>Eukaryota</taxon>
        <taxon>Metazoa</taxon>
        <taxon>Spiralia</taxon>
        <taxon>Gnathifera</taxon>
        <taxon>Rotifera</taxon>
        <taxon>Eurotatoria</taxon>
        <taxon>Bdelloidea</taxon>
        <taxon>Adinetida</taxon>
        <taxon>Adinetidae</taxon>
        <taxon>Adineta</taxon>
    </lineage>
</organism>
<dbReference type="EMBL" id="CAJOAZ010001417">
    <property type="protein sequence ID" value="CAF3812048.1"/>
    <property type="molecule type" value="Genomic_DNA"/>
</dbReference>